<name>A0ABP9FBH0_9FLAO</name>
<keyword evidence="2 5" id="KW-0547">Nucleotide-binding</keyword>
<dbReference type="Proteomes" id="UP001500433">
    <property type="component" value="Unassembled WGS sequence"/>
</dbReference>
<dbReference type="Pfam" id="PF00069">
    <property type="entry name" value="Pkinase"/>
    <property type="match status" value="1"/>
</dbReference>
<evidence type="ECO:0000256" key="3">
    <source>
        <dbReference type="ARBA" id="ARBA00022777"/>
    </source>
</evidence>
<dbReference type="PROSITE" id="PS00108">
    <property type="entry name" value="PROTEIN_KINASE_ST"/>
    <property type="match status" value="1"/>
</dbReference>
<keyword evidence="1" id="KW-0808">Transferase</keyword>
<sequence length="354" mass="39709">MAFSKGDVIYKYKLLQTLGSGNFSSVWLAKDNSIDANTALKILNPSFQTVAQLLEEARIGNKLNHNNLLKIQYADVVPYNGGQLTLIAQEYHPNGSIVGLLNSGNFLDLPVAIRLFTDILRGLEHLHSQGFFHNDIKPSNILIGSNNEGVLADYGITGASTSSGTAIPKDAYIIHRAPETLKGNYINVQTDIYQTGVTFFRLVNGIGNIKDDFLKYGESKFEDLKAKGKIPDTKNYEPFVPQRIKKIINTAVNPDYSKRYSSALEMRRELEKCFYPGYWTMDSNGNLIGKGAKYYYRFEIIAKKNSKFDFVPYKKNIQNGRETKIGVYTLKSAESKPIGKAKDTFIKWVIENAS</sequence>
<feature type="domain" description="Protein kinase" evidence="6">
    <location>
        <begin position="12"/>
        <end position="278"/>
    </location>
</feature>
<dbReference type="SUPFAM" id="SSF56112">
    <property type="entry name" value="Protein kinase-like (PK-like)"/>
    <property type="match status" value="1"/>
</dbReference>
<dbReference type="Gene3D" id="1.10.510.10">
    <property type="entry name" value="Transferase(Phosphotransferase) domain 1"/>
    <property type="match status" value="1"/>
</dbReference>
<dbReference type="EMBL" id="BAABJH010000006">
    <property type="protein sequence ID" value="GAA4897805.1"/>
    <property type="molecule type" value="Genomic_DNA"/>
</dbReference>
<dbReference type="RefSeq" id="WP_345274323.1">
    <property type="nucleotide sequence ID" value="NZ_BAABJH010000006.1"/>
</dbReference>
<dbReference type="InterPro" id="IPR011009">
    <property type="entry name" value="Kinase-like_dom_sf"/>
</dbReference>
<dbReference type="PANTHER" id="PTHR43289:SF6">
    <property type="entry name" value="SERINE_THREONINE-PROTEIN KINASE NEKL-3"/>
    <property type="match status" value="1"/>
</dbReference>
<comment type="caution">
    <text evidence="7">The sequence shown here is derived from an EMBL/GenBank/DDBJ whole genome shotgun (WGS) entry which is preliminary data.</text>
</comment>
<evidence type="ECO:0000256" key="5">
    <source>
        <dbReference type="PROSITE-ProRule" id="PRU10141"/>
    </source>
</evidence>
<evidence type="ECO:0000313" key="7">
    <source>
        <dbReference type="EMBL" id="GAA4897805.1"/>
    </source>
</evidence>
<organism evidence="7 8">
    <name type="scientific">Flaviramulus aquimarinus</name>
    <dbReference type="NCBI Taxonomy" id="1170456"/>
    <lineage>
        <taxon>Bacteria</taxon>
        <taxon>Pseudomonadati</taxon>
        <taxon>Bacteroidota</taxon>
        <taxon>Flavobacteriia</taxon>
        <taxon>Flavobacteriales</taxon>
        <taxon>Flavobacteriaceae</taxon>
        <taxon>Flaviramulus</taxon>
    </lineage>
</organism>
<dbReference type="PROSITE" id="PS50011">
    <property type="entry name" value="PROTEIN_KINASE_DOM"/>
    <property type="match status" value="1"/>
</dbReference>
<evidence type="ECO:0000256" key="1">
    <source>
        <dbReference type="ARBA" id="ARBA00022679"/>
    </source>
</evidence>
<gene>
    <name evidence="7" type="ORF">GCM10023311_23230</name>
</gene>
<dbReference type="CDD" id="cd14014">
    <property type="entry name" value="STKc_PknB_like"/>
    <property type="match status" value="1"/>
</dbReference>
<accession>A0ABP9FBH0</accession>
<evidence type="ECO:0000256" key="4">
    <source>
        <dbReference type="ARBA" id="ARBA00022840"/>
    </source>
</evidence>
<evidence type="ECO:0000313" key="8">
    <source>
        <dbReference type="Proteomes" id="UP001500433"/>
    </source>
</evidence>
<reference evidence="8" key="1">
    <citation type="journal article" date="2019" name="Int. J. Syst. Evol. Microbiol.">
        <title>The Global Catalogue of Microorganisms (GCM) 10K type strain sequencing project: providing services to taxonomists for standard genome sequencing and annotation.</title>
        <authorList>
            <consortium name="The Broad Institute Genomics Platform"/>
            <consortium name="The Broad Institute Genome Sequencing Center for Infectious Disease"/>
            <person name="Wu L."/>
            <person name="Ma J."/>
        </authorList>
    </citation>
    <scope>NUCLEOTIDE SEQUENCE [LARGE SCALE GENOMIC DNA]</scope>
    <source>
        <strain evidence="8">JCM 18274</strain>
    </source>
</reference>
<dbReference type="InterPro" id="IPR008271">
    <property type="entry name" value="Ser/Thr_kinase_AS"/>
</dbReference>
<dbReference type="PROSITE" id="PS00107">
    <property type="entry name" value="PROTEIN_KINASE_ATP"/>
    <property type="match status" value="1"/>
</dbReference>
<evidence type="ECO:0000256" key="2">
    <source>
        <dbReference type="ARBA" id="ARBA00022741"/>
    </source>
</evidence>
<dbReference type="InterPro" id="IPR017441">
    <property type="entry name" value="Protein_kinase_ATP_BS"/>
</dbReference>
<keyword evidence="4 5" id="KW-0067">ATP-binding</keyword>
<dbReference type="Gene3D" id="3.30.200.20">
    <property type="entry name" value="Phosphorylase Kinase, domain 1"/>
    <property type="match status" value="1"/>
</dbReference>
<dbReference type="SMART" id="SM00220">
    <property type="entry name" value="S_TKc"/>
    <property type="match status" value="1"/>
</dbReference>
<feature type="binding site" evidence="5">
    <location>
        <position position="41"/>
    </location>
    <ligand>
        <name>ATP</name>
        <dbReference type="ChEBI" id="CHEBI:30616"/>
    </ligand>
</feature>
<evidence type="ECO:0000259" key="6">
    <source>
        <dbReference type="PROSITE" id="PS50011"/>
    </source>
</evidence>
<dbReference type="InterPro" id="IPR000719">
    <property type="entry name" value="Prot_kinase_dom"/>
</dbReference>
<protein>
    <recommendedName>
        <fullName evidence="6">Protein kinase domain-containing protein</fullName>
    </recommendedName>
</protein>
<proteinExistence type="predicted"/>
<keyword evidence="3" id="KW-0418">Kinase</keyword>
<keyword evidence="8" id="KW-1185">Reference proteome</keyword>
<dbReference type="PANTHER" id="PTHR43289">
    <property type="entry name" value="MITOGEN-ACTIVATED PROTEIN KINASE KINASE KINASE 20-RELATED"/>
    <property type="match status" value="1"/>
</dbReference>